<evidence type="ECO:0000313" key="2">
    <source>
        <dbReference type="EMBL" id="KOC61855.1"/>
    </source>
</evidence>
<accession>A0A0L7QTB6</accession>
<feature type="compositionally biased region" description="Polar residues" evidence="1">
    <location>
        <begin position="53"/>
        <end position="63"/>
    </location>
</feature>
<sequence>MQNDEVNSSKNKNIENIKTIKVKGLTLKCTQKANAQISGITKSRNSAKKIITTPNLLNKQNPPRTIAEMSPTKIAEKQQQNRINKPIKRRKRAEQDGDRTDHQHEQARGKTRGPNGHPSRNI</sequence>
<name>A0A0L7QTB6_9HYME</name>
<keyword evidence="3" id="KW-1185">Reference proteome</keyword>
<feature type="compositionally biased region" description="Basic and acidic residues" evidence="1">
    <location>
        <begin position="93"/>
        <end position="108"/>
    </location>
</feature>
<evidence type="ECO:0000256" key="1">
    <source>
        <dbReference type="SAM" id="MobiDB-lite"/>
    </source>
</evidence>
<dbReference type="Proteomes" id="UP000053825">
    <property type="component" value="Unassembled WGS sequence"/>
</dbReference>
<evidence type="ECO:0000313" key="3">
    <source>
        <dbReference type="Proteomes" id="UP000053825"/>
    </source>
</evidence>
<reference evidence="2 3" key="1">
    <citation type="submission" date="2015-07" db="EMBL/GenBank/DDBJ databases">
        <title>The genome of Habropoda laboriosa.</title>
        <authorList>
            <person name="Pan H."/>
            <person name="Kapheim K."/>
        </authorList>
    </citation>
    <scope>NUCLEOTIDE SEQUENCE [LARGE SCALE GENOMIC DNA]</scope>
    <source>
        <strain evidence="2">0110345459</strain>
    </source>
</reference>
<feature type="region of interest" description="Disordered" evidence="1">
    <location>
        <begin position="53"/>
        <end position="122"/>
    </location>
</feature>
<protein>
    <submittedName>
        <fullName evidence="2">Uncharacterized protein</fullName>
    </submittedName>
</protein>
<dbReference type="EMBL" id="KQ414749">
    <property type="protein sequence ID" value="KOC61855.1"/>
    <property type="molecule type" value="Genomic_DNA"/>
</dbReference>
<organism evidence="2 3">
    <name type="scientific">Habropoda laboriosa</name>
    <dbReference type="NCBI Taxonomy" id="597456"/>
    <lineage>
        <taxon>Eukaryota</taxon>
        <taxon>Metazoa</taxon>
        <taxon>Ecdysozoa</taxon>
        <taxon>Arthropoda</taxon>
        <taxon>Hexapoda</taxon>
        <taxon>Insecta</taxon>
        <taxon>Pterygota</taxon>
        <taxon>Neoptera</taxon>
        <taxon>Endopterygota</taxon>
        <taxon>Hymenoptera</taxon>
        <taxon>Apocrita</taxon>
        <taxon>Aculeata</taxon>
        <taxon>Apoidea</taxon>
        <taxon>Anthophila</taxon>
        <taxon>Apidae</taxon>
        <taxon>Habropoda</taxon>
    </lineage>
</organism>
<gene>
    <name evidence="2" type="ORF">WH47_06296</name>
</gene>
<dbReference type="AlphaFoldDB" id="A0A0L7QTB6"/>
<proteinExistence type="predicted"/>